<feature type="chain" id="PRO_5009312626" evidence="1">
    <location>
        <begin position="19"/>
        <end position="75"/>
    </location>
</feature>
<sequence>MVIRPITLFFLDLGLALASTTSVKRTIDDKLNTTTYRHKIYVQNNTLLHKYKWNGHGEGQVKDRLHRDGGGIVSG</sequence>
<reference evidence="3" key="1">
    <citation type="submission" date="2016-11" db="UniProtKB">
        <authorList>
            <consortium name="WormBaseParasite"/>
        </authorList>
    </citation>
    <scope>IDENTIFICATION</scope>
</reference>
<protein>
    <submittedName>
        <fullName evidence="3">Secreted protein</fullName>
    </submittedName>
</protein>
<evidence type="ECO:0000313" key="2">
    <source>
        <dbReference type="Proteomes" id="UP000095287"/>
    </source>
</evidence>
<dbReference type="WBParaSite" id="L893_g19977.t1">
    <property type="protein sequence ID" value="L893_g19977.t1"/>
    <property type="gene ID" value="L893_g19977"/>
</dbReference>
<accession>A0A1I7YUV5</accession>
<keyword evidence="2" id="KW-1185">Reference proteome</keyword>
<evidence type="ECO:0000256" key="1">
    <source>
        <dbReference type="SAM" id="SignalP"/>
    </source>
</evidence>
<evidence type="ECO:0000313" key="3">
    <source>
        <dbReference type="WBParaSite" id="L893_g19977.t1"/>
    </source>
</evidence>
<keyword evidence="1" id="KW-0732">Signal</keyword>
<proteinExistence type="predicted"/>
<organism evidence="2 3">
    <name type="scientific">Steinernema glaseri</name>
    <dbReference type="NCBI Taxonomy" id="37863"/>
    <lineage>
        <taxon>Eukaryota</taxon>
        <taxon>Metazoa</taxon>
        <taxon>Ecdysozoa</taxon>
        <taxon>Nematoda</taxon>
        <taxon>Chromadorea</taxon>
        <taxon>Rhabditida</taxon>
        <taxon>Tylenchina</taxon>
        <taxon>Panagrolaimomorpha</taxon>
        <taxon>Strongyloidoidea</taxon>
        <taxon>Steinernematidae</taxon>
        <taxon>Steinernema</taxon>
    </lineage>
</organism>
<name>A0A1I7YUV5_9BILA</name>
<dbReference type="Proteomes" id="UP000095287">
    <property type="component" value="Unplaced"/>
</dbReference>
<dbReference type="AlphaFoldDB" id="A0A1I7YUV5"/>
<feature type="signal peptide" evidence="1">
    <location>
        <begin position="1"/>
        <end position="18"/>
    </location>
</feature>